<feature type="transmembrane region" description="Helical" evidence="1">
    <location>
        <begin position="25"/>
        <end position="45"/>
    </location>
</feature>
<dbReference type="Proteomes" id="UP001141950">
    <property type="component" value="Unassembled WGS sequence"/>
</dbReference>
<gene>
    <name evidence="2" type="ORF">NQZ67_18310</name>
</gene>
<reference evidence="2" key="1">
    <citation type="submission" date="2022-08" db="EMBL/GenBank/DDBJ databases">
        <title>The genomic sequence of strain Paenibacillus sp. SCIV0701.</title>
        <authorList>
            <person name="Zhao H."/>
        </authorList>
    </citation>
    <scope>NUCLEOTIDE SEQUENCE</scope>
    <source>
        <strain evidence="2">SCIV0701</strain>
    </source>
</reference>
<evidence type="ECO:0000313" key="2">
    <source>
        <dbReference type="EMBL" id="MCR2805839.1"/>
    </source>
</evidence>
<organism evidence="2 3">
    <name type="scientific">Paenibacillus soyae</name>
    <dbReference type="NCBI Taxonomy" id="2969249"/>
    <lineage>
        <taxon>Bacteria</taxon>
        <taxon>Bacillati</taxon>
        <taxon>Bacillota</taxon>
        <taxon>Bacilli</taxon>
        <taxon>Bacillales</taxon>
        <taxon>Paenibacillaceae</taxon>
        <taxon>Paenibacillus</taxon>
    </lineage>
</organism>
<evidence type="ECO:0000256" key="1">
    <source>
        <dbReference type="SAM" id="Phobius"/>
    </source>
</evidence>
<keyword evidence="1" id="KW-1133">Transmembrane helix</keyword>
<keyword evidence="1" id="KW-0812">Transmembrane</keyword>
<proteinExistence type="predicted"/>
<name>A0A9X2MS66_9BACL</name>
<keyword evidence="3" id="KW-1185">Reference proteome</keyword>
<sequence>MAKWFVIFTAGEWIYLRTDHMTHDLGWTLAWSMLFYVMMFGMILLHHKKPLWAYLISAGFIAFLMLVFQVPIR</sequence>
<dbReference type="EMBL" id="JANIPJ010000013">
    <property type="protein sequence ID" value="MCR2805839.1"/>
    <property type="molecule type" value="Genomic_DNA"/>
</dbReference>
<feature type="transmembrane region" description="Helical" evidence="1">
    <location>
        <begin position="52"/>
        <end position="72"/>
    </location>
</feature>
<evidence type="ECO:0000313" key="3">
    <source>
        <dbReference type="Proteomes" id="UP001141950"/>
    </source>
</evidence>
<protein>
    <submittedName>
        <fullName evidence="2">Uncharacterized protein</fullName>
    </submittedName>
</protein>
<comment type="caution">
    <text evidence="2">The sequence shown here is derived from an EMBL/GenBank/DDBJ whole genome shotgun (WGS) entry which is preliminary data.</text>
</comment>
<dbReference type="AlphaFoldDB" id="A0A9X2MS66"/>
<keyword evidence="1" id="KW-0472">Membrane</keyword>
<accession>A0A9X2MS66</accession>